<dbReference type="InterPro" id="IPR046347">
    <property type="entry name" value="bZIP_sf"/>
</dbReference>
<dbReference type="OrthoDB" id="6516748at2759"/>
<feature type="domain" description="BZIP" evidence="8">
    <location>
        <begin position="152"/>
        <end position="209"/>
    </location>
</feature>
<dbReference type="EMBL" id="NCKV01001603">
    <property type="protein sequence ID" value="RWS28075.1"/>
    <property type="molecule type" value="Genomic_DNA"/>
</dbReference>
<proteinExistence type="inferred from homology"/>
<evidence type="ECO:0000313" key="10">
    <source>
        <dbReference type="Proteomes" id="UP000288716"/>
    </source>
</evidence>
<dbReference type="GO" id="GO:0005634">
    <property type="term" value="C:nucleus"/>
    <property type="evidence" value="ECO:0007669"/>
    <property type="project" value="UniProtKB-SubCell"/>
</dbReference>
<evidence type="ECO:0000256" key="4">
    <source>
        <dbReference type="ARBA" id="ARBA00023125"/>
    </source>
</evidence>
<dbReference type="PROSITE" id="PS50217">
    <property type="entry name" value="BZIP"/>
    <property type="match status" value="1"/>
</dbReference>
<dbReference type="STRING" id="299467.A0A443SKR2"/>
<evidence type="ECO:0000256" key="6">
    <source>
        <dbReference type="ARBA" id="ARBA00023242"/>
    </source>
</evidence>
<sequence>MNIPMGYYYGNNMPLQLAVPLSPEAIATQSLIATQSDQQYLQFREQMLTQKRSQETRRKTHVLNPSAIQSMNNSQGSLNPKSPNGSESYEMVASVNGLETGQSSSRLSDDSSQISNGGTSSGGEGDGRSTTPVNGTQSTRKRGKPLPNEMKDDAYWERRRKNNEAAKRSRDARRAKEDEIAIRAAFLEQENMKLRVEVATHKSEIAKLRCMIYNS</sequence>
<dbReference type="PANTHER" id="PTHR11988:SF56">
    <property type="entry name" value="TRANSCRIPTION FACTOR CES-2"/>
    <property type="match status" value="1"/>
</dbReference>
<dbReference type="CDD" id="cd14695">
    <property type="entry name" value="bZIP_HLF"/>
    <property type="match status" value="1"/>
</dbReference>
<comment type="subcellular location">
    <subcellularLocation>
        <location evidence="1">Nucleus</location>
    </subcellularLocation>
</comment>
<feature type="compositionally biased region" description="Basic and acidic residues" evidence="7">
    <location>
        <begin position="149"/>
        <end position="176"/>
    </location>
</feature>
<gene>
    <name evidence="9" type="ORF">B4U80_09411</name>
</gene>
<dbReference type="PANTHER" id="PTHR11988">
    <property type="entry name" value="THYROTROPH EMBRYONIC FACTOR RELATED"/>
    <property type="match status" value="1"/>
</dbReference>
<dbReference type="SUPFAM" id="SSF57959">
    <property type="entry name" value="Leucine zipper domain"/>
    <property type="match status" value="1"/>
</dbReference>
<evidence type="ECO:0000256" key="7">
    <source>
        <dbReference type="SAM" id="MobiDB-lite"/>
    </source>
</evidence>
<evidence type="ECO:0000259" key="8">
    <source>
        <dbReference type="PROSITE" id="PS50217"/>
    </source>
</evidence>
<dbReference type="InterPro" id="IPR040223">
    <property type="entry name" value="PAR_bZIP"/>
</dbReference>
<dbReference type="Proteomes" id="UP000288716">
    <property type="component" value="Unassembled WGS sequence"/>
</dbReference>
<dbReference type="FunFam" id="1.20.5.170:FF:000007">
    <property type="entry name" value="hepatic leukemia factor isoform X2"/>
    <property type="match status" value="1"/>
</dbReference>
<dbReference type="VEuPathDB" id="VectorBase:LDEU003963"/>
<dbReference type="GO" id="GO:0000978">
    <property type="term" value="F:RNA polymerase II cis-regulatory region sequence-specific DNA binding"/>
    <property type="evidence" value="ECO:0007669"/>
    <property type="project" value="TreeGrafter"/>
</dbReference>
<dbReference type="SMART" id="SM00338">
    <property type="entry name" value="BRLZ"/>
    <property type="match status" value="1"/>
</dbReference>
<organism evidence="9 10">
    <name type="scientific">Leptotrombidium deliense</name>
    <dbReference type="NCBI Taxonomy" id="299467"/>
    <lineage>
        <taxon>Eukaryota</taxon>
        <taxon>Metazoa</taxon>
        <taxon>Ecdysozoa</taxon>
        <taxon>Arthropoda</taxon>
        <taxon>Chelicerata</taxon>
        <taxon>Arachnida</taxon>
        <taxon>Acari</taxon>
        <taxon>Acariformes</taxon>
        <taxon>Trombidiformes</taxon>
        <taxon>Prostigmata</taxon>
        <taxon>Anystina</taxon>
        <taxon>Parasitengona</taxon>
        <taxon>Trombiculoidea</taxon>
        <taxon>Trombiculidae</taxon>
        <taxon>Leptotrombidium</taxon>
    </lineage>
</organism>
<keyword evidence="5" id="KW-0804">Transcription</keyword>
<feature type="compositionally biased region" description="Low complexity" evidence="7">
    <location>
        <begin position="102"/>
        <end position="118"/>
    </location>
</feature>
<feature type="region of interest" description="Disordered" evidence="7">
    <location>
        <begin position="50"/>
        <end position="176"/>
    </location>
</feature>
<evidence type="ECO:0000256" key="3">
    <source>
        <dbReference type="ARBA" id="ARBA00023015"/>
    </source>
</evidence>
<feature type="compositionally biased region" description="Polar residues" evidence="7">
    <location>
        <begin position="66"/>
        <end position="87"/>
    </location>
</feature>
<protein>
    <submittedName>
        <fullName evidence="9">Protein giant-like protein</fullName>
    </submittedName>
</protein>
<dbReference type="Gene3D" id="1.20.5.170">
    <property type="match status" value="1"/>
</dbReference>
<comment type="similarity">
    <text evidence="2">Belongs to the bZIP family. PAR subfamily.</text>
</comment>
<dbReference type="AlphaFoldDB" id="A0A443SKR2"/>
<name>A0A443SKR2_9ACAR</name>
<evidence type="ECO:0000256" key="2">
    <source>
        <dbReference type="ARBA" id="ARBA00009208"/>
    </source>
</evidence>
<evidence type="ECO:0000256" key="1">
    <source>
        <dbReference type="ARBA" id="ARBA00004123"/>
    </source>
</evidence>
<evidence type="ECO:0000256" key="5">
    <source>
        <dbReference type="ARBA" id="ARBA00023163"/>
    </source>
</evidence>
<keyword evidence="6" id="KW-0539">Nucleus</keyword>
<dbReference type="InterPro" id="IPR004827">
    <property type="entry name" value="bZIP"/>
</dbReference>
<reference evidence="9 10" key="1">
    <citation type="journal article" date="2018" name="Gigascience">
        <title>Genomes of trombidid mites reveal novel predicted allergens and laterally-transferred genes associated with secondary metabolism.</title>
        <authorList>
            <person name="Dong X."/>
            <person name="Chaisiri K."/>
            <person name="Xia D."/>
            <person name="Armstrong S.D."/>
            <person name="Fang Y."/>
            <person name="Donnelly M.J."/>
            <person name="Kadowaki T."/>
            <person name="McGarry J.W."/>
            <person name="Darby A.C."/>
            <person name="Makepeace B.L."/>
        </authorList>
    </citation>
    <scope>NUCLEOTIDE SEQUENCE [LARGE SCALE GENOMIC DNA]</scope>
    <source>
        <strain evidence="9">UoL-UT</strain>
    </source>
</reference>
<accession>A0A443SKR2</accession>
<keyword evidence="10" id="KW-1185">Reference proteome</keyword>
<dbReference type="Pfam" id="PF07716">
    <property type="entry name" value="bZIP_2"/>
    <property type="match status" value="1"/>
</dbReference>
<comment type="caution">
    <text evidence="9">The sequence shown here is derived from an EMBL/GenBank/DDBJ whole genome shotgun (WGS) entry which is preliminary data.</text>
</comment>
<evidence type="ECO:0000313" key="9">
    <source>
        <dbReference type="EMBL" id="RWS28075.1"/>
    </source>
</evidence>
<keyword evidence="3" id="KW-0805">Transcription regulation</keyword>
<dbReference type="GO" id="GO:0000981">
    <property type="term" value="F:DNA-binding transcription factor activity, RNA polymerase II-specific"/>
    <property type="evidence" value="ECO:0007669"/>
    <property type="project" value="TreeGrafter"/>
</dbReference>
<keyword evidence="4" id="KW-0238">DNA-binding</keyword>